<dbReference type="OrthoDB" id="67850at2759"/>
<name>A0A553HMV7_9PEZI</name>
<keyword evidence="7" id="KW-0653">Protein transport</keyword>
<dbReference type="GO" id="GO:0070631">
    <property type="term" value="P:spindle pole body localization"/>
    <property type="evidence" value="ECO:0007669"/>
    <property type="project" value="TreeGrafter"/>
</dbReference>
<dbReference type="Pfam" id="PF09531">
    <property type="entry name" value="Ndc1_Nup"/>
    <property type="match status" value="1"/>
</dbReference>
<feature type="transmembrane region" description="Helical" evidence="14">
    <location>
        <begin position="87"/>
        <end position="106"/>
    </location>
</feature>
<keyword evidence="4" id="KW-0813">Transport</keyword>
<keyword evidence="12" id="KW-0539">Nucleus</keyword>
<evidence type="ECO:0000256" key="3">
    <source>
        <dbReference type="ARBA" id="ARBA00005760"/>
    </source>
</evidence>
<gene>
    <name evidence="15" type="ORF">FHL15_009863</name>
</gene>
<dbReference type="GO" id="GO:0006999">
    <property type="term" value="P:nuclear pore organization"/>
    <property type="evidence" value="ECO:0007669"/>
    <property type="project" value="TreeGrafter"/>
</dbReference>
<dbReference type="STRING" id="2512241.A0A553HMV7"/>
<dbReference type="GO" id="GO:0051028">
    <property type="term" value="P:mRNA transport"/>
    <property type="evidence" value="ECO:0007669"/>
    <property type="project" value="UniProtKB-KW"/>
</dbReference>
<evidence type="ECO:0000256" key="1">
    <source>
        <dbReference type="ARBA" id="ARBA00004232"/>
    </source>
</evidence>
<keyword evidence="6" id="KW-0509">mRNA transport</keyword>
<accession>A0A553HMV7</accession>
<evidence type="ECO:0000256" key="2">
    <source>
        <dbReference type="ARBA" id="ARBA00004567"/>
    </source>
</evidence>
<evidence type="ECO:0000256" key="11">
    <source>
        <dbReference type="ARBA" id="ARBA00023136"/>
    </source>
</evidence>
<dbReference type="GO" id="GO:0005816">
    <property type="term" value="C:spindle pole body"/>
    <property type="evidence" value="ECO:0007669"/>
    <property type="project" value="TreeGrafter"/>
</dbReference>
<evidence type="ECO:0000256" key="5">
    <source>
        <dbReference type="ARBA" id="ARBA00022692"/>
    </source>
</evidence>
<dbReference type="InterPro" id="IPR019049">
    <property type="entry name" value="Nucleoporin_prot_Ndc1/Nup"/>
</dbReference>
<keyword evidence="16" id="KW-1185">Reference proteome</keyword>
<keyword evidence="9" id="KW-0811">Translocation</keyword>
<comment type="caution">
    <text evidence="15">The sequence shown here is derived from an EMBL/GenBank/DDBJ whole genome shotgun (WGS) entry which is preliminary data.</text>
</comment>
<dbReference type="AlphaFoldDB" id="A0A553HMV7"/>
<dbReference type="PANTHER" id="PTHR13269:SF6">
    <property type="entry name" value="NUCLEOPORIN NDC1"/>
    <property type="match status" value="1"/>
</dbReference>
<evidence type="ECO:0000256" key="4">
    <source>
        <dbReference type="ARBA" id="ARBA00022448"/>
    </source>
</evidence>
<comment type="subcellular location">
    <subcellularLocation>
        <location evidence="1">Nucleus membrane</location>
        <topology evidence="1">Multi-pass membrane protein</topology>
    </subcellularLocation>
    <subcellularLocation>
        <location evidence="2">Nucleus</location>
        <location evidence="2">Nuclear pore complex</location>
    </subcellularLocation>
</comment>
<feature type="transmembrane region" description="Helical" evidence="14">
    <location>
        <begin position="240"/>
        <end position="263"/>
    </location>
</feature>
<dbReference type="PANTHER" id="PTHR13269">
    <property type="entry name" value="NUCLEOPORIN NDC1"/>
    <property type="match status" value="1"/>
</dbReference>
<dbReference type="GO" id="GO:0070762">
    <property type="term" value="C:nuclear pore transmembrane ring"/>
    <property type="evidence" value="ECO:0007669"/>
    <property type="project" value="TreeGrafter"/>
</dbReference>
<evidence type="ECO:0000256" key="8">
    <source>
        <dbReference type="ARBA" id="ARBA00022989"/>
    </source>
</evidence>
<protein>
    <recommendedName>
        <fullName evidence="17">Nucleoporin protein Ndc1-Nup</fullName>
    </recommendedName>
</protein>
<keyword evidence="5 14" id="KW-0812">Transmembrane</keyword>
<evidence type="ECO:0000256" key="14">
    <source>
        <dbReference type="SAM" id="Phobius"/>
    </source>
</evidence>
<dbReference type="GO" id="GO:0031965">
    <property type="term" value="C:nuclear membrane"/>
    <property type="evidence" value="ECO:0007669"/>
    <property type="project" value="UniProtKB-SubCell"/>
</dbReference>
<evidence type="ECO:0000256" key="7">
    <source>
        <dbReference type="ARBA" id="ARBA00022927"/>
    </source>
</evidence>
<keyword evidence="10" id="KW-0906">Nuclear pore complex</keyword>
<evidence type="ECO:0008006" key="17">
    <source>
        <dbReference type="Google" id="ProtNLM"/>
    </source>
</evidence>
<feature type="transmembrane region" description="Helical" evidence="14">
    <location>
        <begin position="175"/>
        <end position="195"/>
    </location>
</feature>
<sequence>MASSARQAPYKDFLQPALQRRFAGTATILVGLAYFESVTLSSWRSCMSIQYCNPLRAPRFLSSPLLSANHASVPLVIWSWFPLGLPGLRALAIFLCVLPIIILRIAHAHMGVRTSNSPFEALTNIVLPFSTFETVLTYVISALFFSQIYLKSTPEEAGIRWISYATGRARLNEHAVFYTVNFIVLGLAQGIIHVASDQNRLVLGTVQPRPEGEDGNDGNAAQPAPPEHWSTKIGQWTPILIVRCGMLAISVSAANYIALYHFLRVHAWRSSMWLFRFVYSDLPRYNLPPGNAPWSFWMLGRTIWASFLLALLWYFANTTIRVQLTREPLKNDQPLTAESKDPNGSLLNGLKSKKPRIFAFATWELAFIARDYTVRRQSIFEDIDRKDGPIWSHIYASCLDTVKDIERKIDNYQNPPVPAPEAERAAAQTQARERMPRPLRTNDVYAGRPVDKTYLILDTVSKVVTSPGKTPIEDWAPVIKKQAVKVADRVMTREQREAIQPQAVRGYLATLAVRVMALPFLGPVFQQTFGRQLAKAVLGSPYAETSVYINAAYALSRLAVCSLTEDRYGNVQRDVPSIIRTFTMVIRKLEAFRDGFPMHWTDMSQSRECPEVTEVLTALKVGLGSLVTAFAQYSNDLRLSRADMRLAREAAAIPQEGVQ</sequence>
<evidence type="ECO:0000256" key="12">
    <source>
        <dbReference type="ARBA" id="ARBA00023242"/>
    </source>
</evidence>
<evidence type="ECO:0000313" key="15">
    <source>
        <dbReference type="EMBL" id="TRX89290.1"/>
    </source>
</evidence>
<feature type="transmembrane region" description="Helical" evidence="14">
    <location>
        <begin position="294"/>
        <end position="316"/>
    </location>
</feature>
<evidence type="ECO:0000256" key="13">
    <source>
        <dbReference type="SAM" id="MobiDB-lite"/>
    </source>
</evidence>
<evidence type="ECO:0000256" key="10">
    <source>
        <dbReference type="ARBA" id="ARBA00023132"/>
    </source>
</evidence>
<feature type="transmembrane region" description="Helical" evidence="14">
    <location>
        <begin position="126"/>
        <end position="150"/>
    </location>
</feature>
<evidence type="ECO:0000256" key="6">
    <source>
        <dbReference type="ARBA" id="ARBA00022816"/>
    </source>
</evidence>
<feature type="region of interest" description="Disordered" evidence="13">
    <location>
        <begin position="206"/>
        <end position="227"/>
    </location>
</feature>
<keyword evidence="8 14" id="KW-1133">Transmembrane helix</keyword>
<evidence type="ECO:0000313" key="16">
    <source>
        <dbReference type="Proteomes" id="UP000319160"/>
    </source>
</evidence>
<dbReference type="Proteomes" id="UP000319160">
    <property type="component" value="Unassembled WGS sequence"/>
</dbReference>
<keyword evidence="11 14" id="KW-0472">Membrane</keyword>
<proteinExistence type="inferred from homology"/>
<dbReference type="GO" id="GO:0106166">
    <property type="term" value="F:spindle pole body-nuclear membrane anchor activity"/>
    <property type="evidence" value="ECO:0007669"/>
    <property type="project" value="TreeGrafter"/>
</dbReference>
<feature type="transmembrane region" description="Helical" evidence="14">
    <location>
        <begin position="22"/>
        <end position="40"/>
    </location>
</feature>
<reference evidence="16" key="1">
    <citation type="submission" date="2019-06" db="EMBL/GenBank/DDBJ databases">
        <title>Draft genome sequence of the griseofulvin-producing fungus Xylaria cubensis strain G536.</title>
        <authorList>
            <person name="Mead M.E."/>
            <person name="Raja H.A."/>
            <person name="Steenwyk J.L."/>
            <person name="Knowles S.L."/>
            <person name="Oberlies N.H."/>
            <person name="Rokas A."/>
        </authorList>
    </citation>
    <scope>NUCLEOTIDE SEQUENCE [LARGE SCALE GENOMIC DNA]</scope>
    <source>
        <strain evidence="16">G536</strain>
    </source>
</reference>
<comment type="similarity">
    <text evidence="3">Belongs to the NDC1 family.</text>
</comment>
<dbReference type="EMBL" id="VFLP01000070">
    <property type="protein sequence ID" value="TRX89290.1"/>
    <property type="molecule type" value="Genomic_DNA"/>
</dbReference>
<organism evidence="15 16">
    <name type="scientific">Xylaria flabelliformis</name>
    <dbReference type="NCBI Taxonomy" id="2512241"/>
    <lineage>
        <taxon>Eukaryota</taxon>
        <taxon>Fungi</taxon>
        <taxon>Dikarya</taxon>
        <taxon>Ascomycota</taxon>
        <taxon>Pezizomycotina</taxon>
        <taxon>Sordariomycetes</taxon>
        <taxon>Xylariomycetidae</taxon>
        <taxon>Xylariales</taxon>
        <taxon>Xylariaceae</taxon>
        <taxon>Xylaria</taxon>
    </lineage>
</organism>
<dbReference type="GO" id="GO:0015031">
    <property type="term" value="P:protein transport"/>
    <property type="evidence" value="ECO:0007669"/>
    <property type="project" value="UniProtKB-KW"/>
</dbReference>
<evidence type="ECO:0000256" key="9">
    <source>
        <dbReference type="ARBA" id="ARBA00023010"/>
    </source>
</evidence>